<dbReference type="KEGG" id="mars:A8C75_10005"/>
<organism evidence="6 7">
    <name type="scientific">Marinobacterium aestuarii</name>
    <dbReference type="NCBI Taxonomy" id="1821621"/>
    <lineage>
        <taxon>Bacteria</taxon>
        <taxon>Pseudomonadati</taxon>
        <taxon>Pseudomonadota</taxon>
        <taxon>Gammaproteobacteria</taxon>
        <taxon>Oceanospirillales</taxon>
        <taxon>Oceanospirillaceae</taxon>
        <taxon>Marinobacterium</taxon>
    </lineage>
</organism>
<dbReference type="InterPro" id="IPR050176">
    <property type="entry name" value="LTTR"/>
</dbReference>
<dbReference type="Pfam" id="PF00126">
    <property type="entry name" value="HTH_1"/>
    <property type="match status" value="1"/>
</dbReference>
<dbReference type="PANTHER" id="PTHR30579">
    <property type="entry name" value="TRANSCRIPTIONAL REGULATOR"/>
    <property type="match status" value="1"/>
</dbReference>
<evidence type="ECO:0000313" key="6">
    <source>
        <dbReference type="EMBL" id="ANG62783.1"/>
    </source>
</evidence>
<dbReference type="OrthoDB" id="5723059at2"/>
<evidence type="ECO:0000256" key="1">
    <source>
        <dbReference type="ARBA" id="ARBA00009437"/>
    </source>
</evidence>
<dbReference type="FunFam" id="1.10.10.10:FF:000001">
    <property type="entry name" value="LysR family transcriptional regulator"/>
    <property type="match status" value="1"/>
</dbReference>
<dbReference type="InterPro" id="IPR036388">
    <property type="entry name" value="WH-like_DNA-bd_sf"/>
</dbReference>
<dbReference type="PANTHER" id="PTHR30579:SF7">
    <property type="entry name" value="HTH-TYPE TRANSCRIPTIONAL REGULATOR LRHA-RELATED"/>
    <property type="match status" value="1"/>
</dbReference>
<dbReference type="InterPro" id="IPR000847">
    <property type="entry name" value="LysR_HTH_N"/>
</dbReference>
<dbReference type="RefSeq" id="WP_067381495.1">
    <property type="nucleotide sequence ID" value="NZ_CP015839.1"/>
</dbReference>
<dbReference type="GO" id="GO:0003677">
    <property type="term" value="F:DNA binding"/>
    <property type="evidence" value="ECO:0007669"/>
    <property type="project" value="UniProtKB-KW"/>
</dbReference>
<keyword evidence="3" id="KW-0238">DNA-binding</keyword>
<dbReference type="PROSITE" id="PS50931">
    <property type="entry name" value="HTH_LYSR"/>
    <property type="match status" value="1"/>
</dbReference>
<evidence type="ECO:0000259" key="5">
    <source>
        <dbReference type="PROSITE" id="PS50931"/>
    </source>
</evidence>
<dbReference type="Proteomes" id="UP000078070">
    <property type="component" value="Chromosome"/>
</dbReference>
<name>A0A1A9EZ71_9GAMM</name>
<dbReference type="GO" id="GO:0003700">
    <property type="term" value="F:DNA-binding transcription factor activity"/>
    <property type="evidence" value="ECO:0007669"/>
    <property type="project" value="InterPro"/>
</dbReference>
<dbReference type="EMBL" id="CP015839">
    <property type="protein sequence ID" value="ANG62783.1"/>
    <property type="molecule type" value="Genomic_DNA"/>
</dbReference>
<dbReference type="InterPro" id="IPR036390">
    <property type="entry name" value="WH_DNA-bd_sf"/>
</dbReference>
<keyword evidence="4" id="KW-0804">Transcription</keyword>
<dbReference type="STRING" id="1821621.A8C75_10005"/>
<evidence type="ECO:0000256" key="4">
    <source>
        <dbReference type="ARBA" id="ARBA00023163"/>
    </source>
</evidence>
<evidence type="ECO:0000313" key="7">
    <source>
        <dbReference type="Proteomes" id="UP000078070"/>
    </source>
</evidence>
<comment type="similarity">
    <text evidence="1">Belongs to the LysR transcriptional regulatory family.</text>
</comment>
<reference evidence="7" key="1">
    <citation type="submission" date="2016-05" db="EMBL/GenBank/DDBJ databases">
        <authorList>
            <person name="Baek K."/>
            <person name="Yang S.-J."/>
        </authorList>
    </citation>
    <scope>NUCLEOTIDE SEQUENCE [LARGE SCALE GENOMIC DNA]</scope>
    <source>
        <strain evidence="7">ST58-10</strain>
    </source>
</reference>
<reference evidence="6 7" key="2">
    <citation type="journal article" date="2018" name="Int. J. Syst. Evol. Microbiol.">
        <title>Marinobacterium aestuarii sp. nov., a benzene-degrading marine bacterium isolated from estuary sediment.</title>
        <authorList>
            <person name="Bae S.S."/>
            <person name="Jung J."/>
            <person name="Chung D."/>
            <person name="Baek K."/>
        </authorList>
    </citation>
    <scope>NUCLEOTIDE SEQUENCE [LARGE SCALE GENOMIC DNA]</scope>
    <source>
        <strain evidence="6 7">ST58-10</strain>
    </source>
</reference>
<gene>
    <name evidence="6" type="ORF">A8C75_10005</name>
</gene>
<dbReference type="AlphaFoldDB" id="A0A1A9EZ71"/>
<evidence type="ECO:0000256" key="2">
    <source>
        <dbReference type="ARBA" id="ARBA00023015"/>
    </source>
</evidence>
<keyword evidence="7" id="KW-1185">Reference proteome</keyword>
<keyword evidence="2" id="KW-0805">Transcription regulation</keyword>
<sequence length="112" mass="12202">MEPVLDLELLRTFCEVVKAGELKKAAAAVFRSQAAVSMQIKRLEEQLGARLLERSNQGIRLTAAGETLLDYSKQLHINLCWSATIDQTAVQQVASCMQQAAAQLNSRQSGAA</sequence>
<protein>
    <recommendedName>
        <fullName evidence="5">HTH lysR-type domain-containing protein</fullName>
    </recommendedName>
</protein>
<evidence type="ECO:0000256" key="3">
    <source>
        <dbReference type="ARBA" id="ARBA00023125"/>
    </source>
</evidence>
<feature type="domain" description="HTH lysR-type" evidence="5">
    <location>
        <begin position="5"/>
        <end position="62"/>
    </location>
</feature>
<dbReference type="Gene3D" id="1.10.10.10">
    <property type="entry name" value="Winged helix-like DNA-binding domain superfamily/Winged helix DNA-binding domain"/>
    <property type="match status" value="1"/>
</dbReference>
<dbReference type="SUPFAM" id="SSF46785">
    <property type="entry name" value="Winged helix' DNA-binding domain"/>
    <property type="match status" value="1"/>
</dbReference>
<accession>A0A1A9EZ71</accession>
<dbReference type="PRINTS" id="PR00039">
    <property type="entry name" value="HTHLYSR"/>
</dbReference>
<proteinExistence type="inferred from homology"/>